<dbReference type="NCBIfam" id="TIGR03570">
    <property type="entry name" value="NeuD_NnaD"/>
    <property type="match status" value="1"/>
</dbReference>
<sequence length="196" mass="20050">MLIHGAGGHAKVVVSILSACGERVTGVFDDNRIGLWQPGAHVIRPYTPDFKGSEKLIIAIGNNQDRKRIADSVCHAFGKAIHPAAIVDNTVVIGEGTVIVHGAIVQAGSCIGDHVIVNTGAIVDHDCLISDFVHIASAATLCGSVRVGECTLVGAGSVVAPGIAIGKECVIGAGAVVVRDVPDYAKVVGNPARVII</sequence>
<feature type="domain" description="PglD N-terminal" evidence="2">
    <location>
        <begin position="2"/>
        <end position="72"/>
    </location>
</feature>
<dbReference type="Proteomes" id="UP000632339">
    <property type="component" value="Unassembled WGS sequence"/>
</dbReference>
<dbReference type="SUPFAM" id="SSF51161">
    <property type="entry name" value="Trimeric LpxA-like enzymes"/>
    <property type="match status" value="1"/>
</dbReference>
<dbReference type="InterPro" id="IPR001451">
    <property type="entry name" value="Hexapep"/>
</dbReference>
<evidence type="ECO:0000256" key="1">
    <source>
        <dbReference type="ARBA" id="ARBA00007274"/>
    </source>
</evidence>
<evidence type="ECO:0000313" key="3">
    <source>
        <dbReference type="EMBL" id="GGN08676.1"/>
    </source>
</evidence>
<dbReference type="EMBL" id="BMLI01000003">
    <property type="protein sequence ID" value="GGN08676.1"/>
    <property type="molecule type" value="Genomic_DNA"/>
</dbReference>
<dbReference type="InterPro" id="IPR041561">
    <property type="entry name" value="PglD_N"/>
</dbReference>
<evidence type="ECO:0000259" key="2">
    <source>
        <dbReference type="Pfam" id="PF17836"/>
    </source>
</evidence>
<dbReference type="CDD" id="cd03360">
    <property type="entry name" value="LbH_AT_putative"/>
    <property type="match status" value="1"/>
</dbReference>
<dbReference type="PANTHER" id="PTHR43300">
    <property type="entry name" value="ACETYLTRANSFERASE"/>
    <property type="match status" value="1"/>
</dbReference>
<dbReference type="InterPro" id="IPR011004">
    <property type="entry name" value="Trimer_LpxA-like_sf"/>
</dbReference>
<dbReference type="Pfam" id="PF17836">
    <property type="entry name" value="PglD_N"/>
    <property type="match status" value="1"/>
</dbReference>
<keyword evidence="4" id="KW-1185">Reference proteome</keyword>
<reference evidence="4" key="1">
    <citation type="journal article" date="2019" name="Int. J. Syst. Evol. Microbiol.">
        <title>The Global Catalogue of Microorganisms (GCM) 10K type strain sequencing project: providing services to taxonomists for standard genome sequencing and annotation.</title>
        <authorList>
            <consortium name="The Broad Institute Genomics Platform"/>
            <consortium name="The Broad Institute Genome Sequencing Center for Infectious Disease"/>
            <person name="Wu L."/>
            <person name="Ma J."/>
        </authorList>
    </citation>
    <scope>NUCLEOTIDE SEQUENCE [LARGE SCALE GENOMIC DNA]</scope>
    <source>
        <strain evidence="4">CGMCC 1.6375</strain>
    </source>
</reference>
<comment type="caution">
    <text evidence="3">The sequence shown here is derived from an EMBL/GenBank/DDBJ whole genome shotgun (WGS) entry which is preliminary data.</text>
</comment>
<dbReference type="InterPro" id="IPR050179">
    <property type="entry name" value="Trans_hexapeptide_repeat"/>
</dbReference>
<dbReference type="PANTHER" id="PTHR43300:SF7">
    <property type="entry name" value="UDP-N-ACETYLBACILLOSAMINE N-ACETYLTRANSFERASE"/>
    <property type="match status" value="1"/>
</dbReference>
<protein>
    <submittedName>
        <fullName evidence="3">Acetyltransferase</fullName>
    </submittedName>
</protein>
<name>A0ABQ2IG05_9BACT</name>
<dbReference type="Pfam" id="PF00132">
    <property type="entry name" value="Hexapep"/>
    <property type="match status" value="1"/>
</dbReference>
<evidence type="ECO:0000313" key="4">
    <source>
        <dbReference type="Proteomes" id="UP000632339"/>
    </source>
</evidence>
<dbReference type="Gene3D" id="2.160.10.10">
    <property type="entry name" value="Hexapeptide repeat proteins"/>
    <property type="match status" value="1"/>
</dbReference>
<accession>A0ABQ2IG05</accession>
<comment type="similarity">
    <text evidence="1">Belongs to the transferase hexapeptide repeat family.</text>
</comment>
<dbReference type="RefSeq" id="WP_019944732.1">
    <property type="nucleotide sequence ID" value="NZ_BMLI01000003.1"/>
</dbReference>
<dbReference type="InterPro" id="IPR020019">
    <property type="entry name" value="AcTrfase_PglD-like"/>
</dbReference>
<gene>
    <name evidence="3" type="ORF">GCM10010967_50490</name>
</gene>
<dbReference type="Gene3D" id="3.40.50.20">
    <property type="match status" value="1"/>
</dbReference>
<organism evidence="3 4">
    <name type="scientific">Dyadobacter beijingensis</name>
    <dbReference type="NCBI Taxonomy" id="365489"/>
    <lineage>
        <taxon>Bacteria</taxon>
        <taxon>Pseudomonadati</taxon>
        <taxon>Bacteroidota</taxon>
        <taxon>Cytophagia</taxon>
        <taxon>Cytophagales</taxon>
        <taxon>Spirosomataceae</taxon>
        <taxon>Dyadobacter</taxon>
    </lineage>
</organism>
<proteinExistence type="inferred from homology"/>